<dbReference type="Proteomes" id="UP000070544">
    <property type="component" value="Unassembled WGS sequence"/>
</dbReference>
<evidence type="ECO:0000313" key="2">
    <source>
        <dbReference type="EMBL" id="KXS10162.1"/>
    </source>
</evidence>
<dbReference type="InterPro" id="IPR036397">
    <property type="entry name" value="RNaseH_sf"/>
</dbReference>
<feature type="region of interest" description="Disordered" evidence="1">
    <location>
        <begin position="144"/>
        <end position="168"/>
    </location>
</feature>
<feature type="region of interest" description="Disordered" evidence="1">
    <location>
        <begin position="81"/>
        <end position="111"/>
    </location>
</feature>
<dbReference type="AlphaFoldDB" id="A0A139A0A4"/>
<proteinExistence type="predicted"/>
<evidence type="ECO:0000256" key="1">
    <source>
        <dbReference type="SAM" id="MobiDB-lite"/>
    </source>
</evidence>
<dbReference type="OrthoDB" id="2153736at2759"/>
<name>A0A139A0A4_GONPJ</name>
<reference evidence="2 3" key="1">
    <citation type="journal article" date="2015" name="Genome Biol. Evol.">
        <title>Phylogenomic analyses indicate that early fungi evolved digesting cell walls of algal ancestors of land plants.</title>
        <authorList>
            <person name="Chang Y."/>
            <person name="Wang S."/>
            <person name="Sekimoto S."/>
            <person name="Aerts A.L."/>
            <person name="Choi C."/>
            <person name="Clum A."/>
            <person name="LaButti K.M."/>
            <person name="Lindquist E.A."/>
            <person name="Yee Ngan C."/>
            <person name="Ohm R.A."/>
            <person name="Salamov A.A."/>
            <person name="Grigoriev I.V."/>
            <person name="Spatafora J.W."/>
            <person name="Berbee M.L."/>
        </authorList>
    </citation>
    <scope>NUCLEOTIDE SEQUENCE [LARGE SCALE GENOMIC DNA]</scope>
    <source>
        <strain evidence="2 3">JEL478</strain>
    </source>
</reference>
<dbReference type="Gene3D" id="3.30.420.10">
    <property type="entry name" value="Ribonuclease H-like superfamily/Ribonuclease H"/>
    <property type="match status" value="1"/>
</dbReference>
<organism evidence="2 3">
    <name type="scientific">Gonapodya prolifera (strain JEL478)</name>
    <name type="common">Monoblepharis prolifera</name>
    <dbReference type="NCBI Taxonomy" id="1344416"/>
    <lineage>
        <taxon>Eukaryota</taxon>
        <taxon>Fungi</taxon>
        <taxon>Fungi incertae sedis</taxon>
        <taxon>Chytridiomycota</taxon>
        <taxon>Chytridiomycota incertae sedis</taxon>
        <taxon>Monoblepharidomycetes</taxon>
        <taxon>Monoblepharidales</taxon>
        <taxon>Gonapodyaceae</taxon>
        <taxon>Gonapodya</taxon>
    </lineage>
</organism>
<keyword evidence="3" id="KW-1185">Reference proteome</keyword>
<dbReference type="GO" id="GO:0003676">
    <property type="term" value="F:nucleic acid binding"/>
    <property type="evidence" value="ECO:0007669"/>
    <property type="project" value="InterPro"/>
</dbReference>
<sequence length="184" mass="20487">MNPALPRPAALRVSPVYRTAAGDANLRLDNARFHRATKAWVENNIPIALTADTVGVKIHYTSPYCPFLNPVEHAFKVNKNDRAEEGKAPPRDRSDCGHLEGHRRPQRGQALRVSEPWRKRDCGEGLIVVLVPRRCVVRGHAVKPYHSVPSSSPRPRARSGSARPSAIKSDFPDLHLMITCIQLN</sequence>
<dbReference type="EMBL" id="KQ965836">
    <property type="protein sequence ID" value="KXS10162.1"/>
    <property type="molecule type" value="Genomic_DNA"/>
</dbReference>
<feature type="compositionally biased region" description="Basic and acidic residues" evidence="1">
    <location>
        <begin position="81"/>
        <end position="103"/>
    </location>
</feature>
<gene>
    <name evidence="2" type="ORF">M427DRAFT_189048</name>
</gene>
<accession>A0A139A0A4</accession>
<evidence type="ECO:0000313" key="3">
    <source>
        <dbReference type="Proteomes" id="UP000070544"/>
    </source>
</evidence>
<feature type="compositionally biased region" description="Low complexity" evidence="1">
    <location>
        <begin position="149"/>
        <end position="166"/>
    </location>
</feature>
<protein>
    <submittedName>
        <fullName evidence="2">Uncharacterized protein</fullName>
    </submittedName>
</protein>